<sequence>MTVRIKLPKRRPFPTKNPIGDNWSQHKDDLREDFHKHCGYCGSYDGFSHTYFEVDHFVPKSLFSKSGNIGFCQYDNLVYSCKFCNNIKSSKWPSNDEKIPNLNNKGFVDPTLAIYDTHIYRTKSGSIRWLTDLGKWMVEVGFKFDERDFCVKLLWELNQLRISFLFLVDEAKKYDPNSQQHKTIIEKAKESAFHYTLYRNELDEYYKSL</sequence>
<accession>A0A5C0VN66</accession>
<proteinExistence type="predicted"/>
<dbReference type="EMBL" id="CP043329">
    <property type="protein sequence ID" value="QEK52991.1"/>
    <property type="molecule type" value="Genomic_DNA"/>
</dbReference>
<protein>
    <submittedName>
        <fullName evidence="2">HNH endonuclease</fullName>
    </submittedName>
</protein>
<dbReference type="InterPro" id="IPR003615">
    <property type="entry name" value="HNH_nuc"/>
</dbReference>
<name>A0A5C0VN66_9SPHI</name>
<dbReference type="InterPro" id="IPR002711">
    <property type="entry name" value="HNH"/>
</dbReference>
<feature type="domain" description="HNH" evidence="1">
    <location>
        <begin position="38"/>
        <end position="90"/>
    </location>
</feature>
<keyword evidence="2" id="KW-0255">Endonuclease</keyword>
<dbReference type="KEGG" id="pej:FYC62_15910"/>
<reference evidence="2 3" key="1">
    <citation type="submission" date="2019-08" db="EMBL/GenBank/DDBJ databases">
        <title>Pedobacter sp. nov., isolated from Han river, South Korea.</title>
        <authorList>
            <person name="Lee D.-H."/>
            <person name="Kim Y.-S."/>
            <person name="Hwang E.-M."/>
            <person name="Le Tran T.C."/>
            <person name="Cha C.-J."/>
        </authorList>
    </citation>
    <scope>NUCLEOTIDE SEQUENCE [LARGE SCALE GENOMIC DNA]</scope>
    <source>
        <strain evidence="2 3">CJ43</strain>
    </source>
</reference>
<gene>
    <name evidence="2" type="ORF">FYC62_15910</name>
</gene>
<evidence type="ECO:0000313" key="3">
    <source>
        <dbReference type="Proteomes" id="UP000323653"/>
    </source>
</evidence>
<evidence type="ECO:0000259" key="1">
    <source>
        <dbReference type="Pfam" id="PF01844"/>
    </source>
</evidence>
<dbReference type="Proteomes" id="UP000323653">
    <property type="component" value="Chromosome"/>
</dbReference>
<organism evidence="2 3">
    <name type="scientific">Pedobacter aquae</name>
    <dbReference type="NCBI Taxonomy" id="2605747"/>
    <lineage>
        <taxon>Bacteria</taxon>
        <taxon>Pseudomonadati</taxon>
        <taxon>Bacteroidota</taxon>
        <taxon>Sphingobacteriia</taxon>
        <taxon>Sphingobacteriales</taxon>
        <taxon>Sphingobacteriaceae</taxon>
        <taxon>Pedobacter</taxon>
    </lineage>
</organism>
<dbReference type="GO" id="GO:0003676">
    <property type="term" value="F:nucleic acid binding"/>
    <property type="evidence" value="ECO:0007669"/>
    <property type="project" value="InterPro"/>
</dbReference>
<dbReference type="Pfam" id="PF01844">
    <property type="entry name" value="HNH"/>
    <property type="match status" value="1"/>
</dbReference>
<keyword evidence="2" id="KW-0378">Hydrolase</keyword>
<keyword evidence="2" id="KW-0540">Nuclease</keyword>
<dbReference type="Gene3D" id="1.10.30.50">
    <property type="match status" value="1"/>
</dbReference>
<dbReference type="GO" id="GO:0008270">
    <property type="term" value="F:zinc ion binding"/>
    <property type="evidence" value="ECO:0007669"/>
    <property type="project" value="InterPro"/>
</dbReference>
<dbReference type="AlphaFoldDB" id="A0A5C0VN66"/>
<keyword evidence="3" id="KW-1185">Reference proteome</keyword>
<evidence type="ECO:0000313" key="2">
    <source>
        <dbReference type="EMBL" id="QEK52991.1"/>
    </source>
</evidence>
<dbReference type="CDD" id="cd00085">
    <property type="entry name" value="HNHc"/>
    <property type="match status" value="1"/>
</dbReference>
<dbReference type="RefSeq" id="WP_149075649.1">
    <property type="nucleotide sequence ID" value="NZ_CP043329.1"/>
</dbReference>
<dbReference type="GO" id="GO:0004519">
    <property type="term" value="F:endonuclease activity"/>
    <property type="evidence" value="ECO:0007669"/>
    <property type="project" value="UniProtKB-KW"/>
</dbReference>